<dbReference type="EMBL" id="LKAM01000002">
    <property type="protein sequence ID" value="KUM49777.1"/>
    <property type="molecule type" value="Genomic_DNA"/>
</dbReference>
<reference evidence="1" key="1">
    <citation type="journal article" date="2015" name="Genome Biol. Evol.">
        <title>Organellar Genomes of White Spruce (Picea glauca): Assembly and Annotation.</title>
        <authorList>
            <person name="Jackman S.D."/>
            <person name="Warren R.L."/>
            <person name="Gibb E.A."/>
            <person name="Vandervalk B.P."/>
            <person name="Mohamadi H."/>
            <person name="Chu J."/>
            <person name="Raymond A."/>
            <person name="Pleasance S."/>
            <person name="Coope R."/>
            <person name="Wildung M.R."/>
            <person name="Ritland C.E."/>
            <person name="Bousquet J."/>
            <person name="Jones S.J."/>
            <person name="Bohlmann J."/>
            <person name="Birol I."/>
        </authorList>
    </citation>
    <scope>NUCLEOTIDE SEQUENCE [LARGE SCALE GENOMIC DNA]</scope>
    <source>
        <tissue evidence="1">Flushing bud</tissue>
    </source>
</reference>
<keyword evidence="1" id="KW-0496">Mitochondrion</keyword>
<proteinExistence type="predicted"/>
<protein>
    <submittedName>
        <fullName evidence="1">Uncharacterized protein</fullName>
    </submittedName>
</protein>
<organism evidence="1">
    <name type="scientific">Picea glauca</name>
    <name type="common">White spruce</name>
    <name type="synonym">Pinus glauca</name>
    <dbReference type="NCBI Taxonomy" id="3330"/>
    <lineage>
        <taxon>Eukaryota</taxon>
        <taxon>Viridiplantae</taxon>
        <taxon>Streptophyta</taxon>
        <taxon>Embryophyta</taxon>
        <taxon>Tracheophyta</taxon>
        <taxon>Spermatophyta</taxon>
        <taxon>Pinopsida</taxon>
        <taxon>Pinidae</taxon>
        <taxon>Conifers I</taxon>
        <taxon>Pinales</taxon>
        <taxon>Pinaceae</taxon>
        <taxon>Picea</taxon>
    </lineage>
</organism>
<gene>
    <name evidence="1" type="ORF">ABT39_MTgene3004</name>
</gene>
<evidence type="ECO:0000313" key="1">
    <source>
        <dbReference type="EMBL" id="KUM49777.1"/>
    </source>
</evidence>
<dbReference type="AlphaFoldDB" id="A0A124GNT2"/>
<accession>A0A124GNT2</accession>
<sequence length="72" mass="8150">MAAIQFNVGGPECSVNGTQGEPNVFFLYDSPIESGPRFRLSHCRRYSIYTRLSSFWWGAICTTVVDKYVHEG</sequence>
<name>A0A124GNT2_PICGL</name>
<comment type="caution">
    <text evidence="1">The sequence shown here is derived from an EMBL/GenBank/DDBJ whole genome shotgun (WGS) entry which is preliminary data.</text>
</comment>
<geneLocation type="mitochondrion" evidence="1"/>